<feature type="domain" description="OmpR/PhoB-type" evidence="9">
    <location>
        <begin position="134"/>
        <end position="233"/>
    </location>
</feature>
<keyword evidence="4 7" id="KW-0238">DNA-binding</keyword>
<evidence type="ECO:0000256" key="2">
    <source>
        <dbReference type="ARBA" id="ARBA00023012"/>
    </source>
</evidence>
<evidence type="ECO:0000259" key="9">
    <source>
        <dbReference type="PROSITE" id="PS51755"/>
    </source>
</evidence>
<dbReference type="GO" id="GO:0000156">
    <property type="term" value="F:phosphorelay response regulator activity"/>
    <property type="evidence" value="ECO:0007669"/>
    <property type="project" value="TreeGrafter"/>
</dbReference>
<evidence type="ECO:0000256" key="7">
    <source>
        <dbReference type="PROSITE-ProRule" id="PRU01091"/>
    </source>
</evidence>
<dbReference type="InterPro" id="IPR001789">
    <property type="entry name" value="Sig_transdc_resp-reg_receiver"/>
</dbReference>
<keyword evidence="3" id="KW-0805">Transcription regulation</keyword>
<dbReference type="GO" id="GO:0006355">
    <property type="term" value="P:regulation of DNA-templated transcription"/>
    <property type="evidence" value="ECO:0007669"/>
    <property type="project" value="InterPro"/>
</dbReference>
<dbReference type="InterPro" id="IPR016032">
    <property type="entry name" value="Sig_transdc_resp-reg_C-effctor"/>
</dbReference>
<dbReference type="Gene3D" id="6.10.250.690">
    <property type="match status" value="1"/>
</dbReference>
<evidence type="ECO:0000256" key="3">
    <source>
        <dbReference type="ARBA" id="ARBA00023015"/>
    </source>
</evidence>
<keyword evidence="11" id="KW-1185">Reference proteome</keyword>
<dbReference type="SMART" id="SM00862">
    <property type="entry name" value="Trans_reg_C"/>
    <property type="match status" value="1"/>
</dbReference>
<proteinExistence type="predicted"/>
<feature type="modified residue" description="4-aspartylphosphate" evidence="6">
    <location>
        <position position="54"/>
    </location>
</feature>
<reference evidence="10" key="1">
    <citation type="journal article" date="2014" name="Int. J. Syst. Evol. Microbiol.">
        <title>Complete genome sequence of Corynebacterium casei LMG S-19264T (=DSM 44701T), isolated from a smear-ripened cheese.</title>
        <authorList>
            <consortium name="US DOE Joint Genome Institute (JGI-PGF)"/>
            <person name="Walter F."/>
            <person name="Albersmeier A."/>
            <person name="Kalinowski J."/>
            <person name="Ruckert C."/>
        </authorList>
    </citation>
    <scope>NUCLEOTIDE SEQUENCE</scope>
    <source>
        <strain evidence="10">CGMCC 1.15367</strain>
    </source>
</reference>
<sequence>MDRKHVVVVEDVEMQREAIAEYLTRAGFEISQADSGAALREICQQRAVDVAVVDLNLPDEDGFSLIKFLRETQRCGIIMLTANDDPTDRIVGLEVGADDYLVKPHPPRELLARIRSLLRRLAELAPAEAGPAKKVIAQLGHWRLDEQNRALRGPSDELLNLTAAEYLLLKELSQRAGAVLDREHLMQAVFHRAWQYEDRSMDVLVTRLRRKLEPTGESHRIKSVRGAGYILNLPDSH</sequence>
<dbReference type="Gene3D" id="1.10.10.10">
    <property type="entry name" value="Winged helix-like DNA-binding domain superfamily/Winged helix DNA-binding domain"/>
    <property type="match status" value="1"/>
</dbReference>
<name>A0A916ZSJ0_9HYPH</name>
<reference evidence="10" key="2">
    <citation type="submission" date="2020-09" db="EMBL/GenBank/DDBJ databases">
        <authorList>
            <person name="Sun Q."/>
            <person name="Zhou Y."/>
        </authorList>
    </citation>
    <scope>NUCLEOTIDE SEQUENCE</scope>
    <source>
        <strain evidence="10">CGMCC 1.15367</strain>
    </source>
</reference>
<dbReference type="RefSeq" id="WP_280515051.1">
    <property type="nucleotide sequence ID" value="NZ_BMIQ01000005.1"/>
</dbReference>
<keyword evidence="2" id="KW-0902">Two-component regulatory system</keyword>
<dbReference type="PANTHER" id="PTHR48111:SF4">
    <property type="entry name" value="DNA-BINDING DUAL TRANSCRIPTIONAL REGULATOR OMPR"/>
    <property type="match status" value="1"/>
</dbReference>
<dbReference type="EMBL" id="BMIQ01000005">
    <property type="protein sequence ID" value="GGE11807.1"/>
    <property type="molecule type" value="Genomic_DNA"/>
</dbReference>
<gene>
    <name evidence="10" type="ORF">GCM10011390_33640</name>
</gene>
<dbReference type="GO" id="GO:0005829">
    <property type="term" value="C:cytosol"/>
    <property type="evidence" value="ECO:0007669"/>
    <property type="project" value="TreeGrafter"/>
</dbReference>
<keyword evidence="1 6" id="KW-0597">Phosphoprotein</keyword>
<keyword evidence="5" id="KW-0804">Transcription</keyword>
<dbReference type="Pfam" id="PF00486">
    <property type="entry name" value="Trans_reg_C"/>
    <property type="match status" value="1"/>
</dbReference>
<dbReference type="CDD" id="cd00383">
    <property type="entry name" value="trans_reg_C"/>
    <property type="match status" value="1"/>
</dbReference>
<dbReference type="PANTHER" id="PTHR48111">
    <property type="entry name" value="REGULATOR OF RPOS"/>
    <property type="match status" value="1"/>
</dbReference>
<comment type="caution">
    <text evidence="10">The sequence shown here is derived from an EMBL/GenBank/DDBJ whole genome shotgun (WGS) entry which is preliminary data.</text>
</comment>
<dbReference type="PROSITE" id="PS50110">
    <property type="entry name" value="RESPONSE_REGULATORY"/>
    <property type="match status" value="1"/>
</dbReference>
<feature type="domain" description="Response regulatory" evidence="8">
    <location>
        <begin position="5"/>
        <end position="118"/>
    </location>
</feature>
<evidence type="ECO:0000256" key="6">
    <source>
        <dbReference type="PROSITE-ProRule" id="PRU00169"/>
    </source>
</evidence>
<dbReference type="GO" id="GO:0000976">
    <property type="term" value="F:transcription cis-regulatory region binding"/>
    <property type="evidence" value="ECO:0007669"/>
    <property type="project" value="TreeGrafter"/>
</dbReference>
<dbReference type="PROSITE" id="PS51755">
    <property type="entry name" value="OMPR_PHOB"/>
    <property type="match status" value="1"/>
</dbReference>
<dbReference type="Pfam" id="PF00072">
    <property type="entry name" value="Response_reg"/>
    <property type="match status" value="1"/>
</dbReference>
<dbReference type="InterPro" id="IPR036388">
    <property type="entry name" value="WH-like_DNA-bd_sf"/>
</dbReference>
<evidence type="ECO:0000256" key="4">
    <source>
        <dbReference type="ARBA" id="ARBA00023125"/>
    </source>
</evidence>
<organism evidence="10 11">
    <name type="scientific">Aureimonas endophytica</name>
    <dbReference type="NCBI Taxonomy" id="2027858"/>
    <lineage>
        <taxon>Bacteria</taxon>
        <taxon>Pseudomonadati</taxon>
        <taxon>Pseudomonadota</taxon>
        <taxon>Alphaproteobacteria</taxon>
        <taxon>Hyphomicrobiales</taxon>
        <taxon>Aurantimonadaceae</taxon>
        <taxon>Aureimonas</taxon>
    </lineage>
</organism>
<dbReference type="InterPro" id="IPR039420">
    <property type="entry name" value="WalR-like"/>
</dbReference>
<dbReference type="Gene3D" id="3.40.50.2300">
    <property type="match status" value="1"/>
</dbReference>
<dbReference type="SMART" id="SM00448">
    <property type="entry name" value="REC"/>
    <property type="match status" value="1"/>
</dbReference>
<dbReference type="GO" id="GO:0032993">
    <property type="term" value="C:protein-DNA complex"/>
    <property type="evidence" value="ECO:0007669"/>
    <property type="project" value="TreeGrafter"/>
</dbReference>
<dbReference type="AlphaFoldDB" id="A0A916ZSJ0"/>
<accession>A0A916ZSJ0</accession>
<evidence type="ECO:0000313" key="11">
    <source>
        <dbReference type="Proteomes" id="UP000644699"/>
    </source>
</evidence>
<evidence type="ECO:0000256" key="1">
    <source>
        <dbReference type="ARBA" id="ARBA00022553"/>
    </source>
</evidence>
<protein>
    <submittedName>
        <fullName evidence="10">DNA-binding response regulator</fullName>
    </submittedName>
</protein>
<dbReference type="Proteomes" id="UP000644699">
    <property type="component" value="Unassembled WGS sequence"/>
</dbReference>
<dbReference type="InterPro" id="IPR001867">
    <property type="entry name" value="OmpR/PhoB-type_DNA-bd"/>
</dbReference>
<evidence type="ECO:0000259" key="8">
    <source>
        <dbReference type="PROSITE" id="PS50110"/>
    </source>
</evidence>
<evidence type="ECO:0000313" key="10">
    <source>
        <dbReference type="EMBL" id="GGE11807.1"/>
    </source>
</evidence>
<feature type="DNA-binding region" description="OmpR/PhoB-type" evidence="7">
    <location>
        <begin position="134"/>
        <end position="233"/>
    </location>
</feature>
<dbReference type="SUPFAM" id="SSF52172">
    <property type="entry name" value="CheY-like"/>
    <property type="match status" value="1"/>
</dbReference>
<evidence type="ECO:0000256" key="5">
    <source>
        <dbReference type="ARBA" id="ARBA00023163"/>
    </source>
</evidence>
<dbReference type="SUPFAM" id="SSF46894">
    <property type="entry name" value="C-terminal effector domain of the bipartite response regulators"/>
    <property type="match status" value="1"/>
</dbReference>
<dbReference type="InterPro" id="IPR011006">
    <property type="entry name" value="CheY-like_superfamily"/>
</dbReference>